<name>A0A2W7QE91_9RHOB</name>
<dbReference type="RefSeq" id="WP_143079901.1">
    <property type="nucleotide sequence ID" value="NZ_MEHT01000015.1"/>
</dbReference>
<reference evidence="2 3" key="1">
    <citation type="submission" date="2018-06" db="EMBL/GenBank/DDBJ databases">
        <title>Genomic Encyclopedia of Archaeal and Bacterial Type Strains, Phase II (KMG-II): from individual species to whole genera.</title>
        <authorList>
            <person name="Goeker M."/>
        </authorList>
    </citation>
    <scope>NUCLEOTIDE SEQUENCE [LARGE SCALE GENOMIC DNA]</scope>
    <source>
        <strain evidence="2 3">DSM 13087</strain>
    </source>
</reference>
<feature type="region of interest" description="Disordered" evidence="1">
    <location>
        <begin position="55"/>
        <end position="90"/>
    </location>
</feature>
<comment type="caution">
    <text evidence="2">The sequence shown here is derived from an EMBL/GenBank/DDBJ whole genome shotgun (WGS) entry which is preliminary data.</text>
</comment>
<sequence length="90" mass="10152">MLIRAKTDSALKKWGMAPWEKIGFKRANVMVARKLAVTLFAMLYTGKLFEADARPRKLPLPRTGGQTTDVQESRKPKTSPTLAPLRRRNA</sequence>
<evidence type="ECO:0000256" key="1">
    <source>
        <dbReference type="SAM" id="MobiDB-lite"/>
    </source>
</evidence>
<gene>
    <name evidence="2" type="ORF">LY56_02677</name>
</gene>
<dbReference type="Proteomes" id="UP000249364">
    <property type="component" value="Unassembled WGS sequence"/>
</dbReference>
<evidence type="ECO:0008006" key="4">
    <source>
        <dbReference type="Google" id="ProtNLM"/>
    </source>
</evidence>
<dbReference type="OrthoDB" id="8261795at2"/>
<organism evidence="2 3">
    <name type="scientific">Roseinatronobacter thiooxidans</name>
    <dbReference type="NCBI Taxonomy" id="121821"/>
    <lineage>
        <taxon>Bacteria</taxon>
        <taxon>Pseudomonadati</taxon>
        <taxon>Pseudomonadota</taxon>
        <taxon>Alphaproteobacteria</taxon>
        <taxon>Rhodobacterales</taxon>
        <taxon>Paracoccaceae</taxon>
        <taxon>Roseinatronobacter</taxon>
    </lineage>
</organism>
<evidence type="ECO:0000313" key="3">
    <source>
        <dbReference type="Proteomes" id="UP000249364"/>
    </source>
</evidence>
<evidence type="ECO:0000313" key="2">
    <source>
        <dbReference type="EMBL" id="PZX39509.1"/>
    </source>
</evidence>
<accession>A0A2W7QE91</accession>
<dbReference type="EMBL" id="QKZQ01000013">
    <property type="protein sequence ID" value="PZX39509.1"/>
    <property type="molecule type" value="Genomic_DNA"/>
</dbReference>
<keyword evidence="3" id="KW-1185">Reference proteome</keyword>
<dbReference type="AlphaFoldDB" id="A0A2W7QE91"/>
<protein>
    <recommendedName>
        <fullName evidence="4">Transposase IS116/IS110/IS902 family protein</fullName>
    </recommendedName>
</protein>
<proteinExistence type="predicted"/>